<dbReference type="Proteomes" id="UP000254052">
    <property type="component" value="Unassembled WGS sequence"/>
</dbReference>
<gene>
    <name evidence="1" type="ORF">NCTC9962_07075</name>
</gene>
<dbReference type="AlphaFoldDB" id="A0A377DGV9"/>
<name>A0A377DGV9_ECOLX</name>
<evidence type="ECO:0000313" key="2">
    <source>
        <dbReference type="Proteomes" id="UP000254052"/>
    </source>
</evidence>
<organism evidence="1 2">
    <name type="scientific">Escherichia coli</name>
    <dbReference type="NCBI Taxonomy" id="562"/>
    <lineage>
        <taxon>Bacteria</taxon>
        <taxon>Pseudomonadati</taxon>
        <taxon>Pseudomonadota</taxon>
        <taxon>Gammaproteobacteria</taxon>
        <taxon>Enterobacterales</taxon>
        <taxon>Enterobacteriaceae</taxon>
        <taxon>Escherichia</taxon>
    </lineage>
</organism>
<reference evidence="1 2" key="1">
    <citation type="submission" date="2018-06" db="EMBL/GenBank/DDBJ databases">
        <authorList>
            <consortium name="Pathogen Informatics"/>
            <person name="Doyle S."/>
        </authorList>
    </citation>
    <scope>NUCLEOTIDE SEQUENCE [LARGE SCALE GENOMIC DNA]</scope>
    <source>
        <strain evidence="1 2">NCTC9962</strain>
    </source>
</reference>
<protein>
    <submittedName>
        <fullName evidence="1">Uncharacterized protein</fullName>
    </submittedName>
</protein>
<dbReference type="EMBL" id="UGED01000022">
    <property type="protein sequence ID" value="STM19638.1"/>
    <property type="molecule type" value="Genomic_DNA"/>
</dbReference>
<sequence length="49" mass="5546">MDRLSLEIVEIGAGEILDDGLRKSDRLSDGNTHWNVMAIVLKNMINRVH</sequence>
<accession>A0A377DGV9</accession>
<evidence type="ECO:0000313" key="1">
    <source>
        <dbReference type="EMBL" id="STM19638.1"/>
    </source>
</evidence>
<proteinExistence type="predicted"/>